<evidence type="ECO:0000313" key="2">
    <source>
        <dbReference type="EMBL" id="ETE56145.1"/>
    </source>
</evidence>
<sequence length="175" mass="19847">EGRKDGRKKERRKGKKRKEKVRGREGKEGVKKEREREREVGYRRKQGEKKESNRNYNPILIQTESLEVIFCACIPIPFRTSKAPSNPVRLHTFYVPLLALLPSHFPNRDPGHLFQCSPPHGPSSLAHTCAKRWAHTVMSRCHNRVAEVTEGGPGRLPGAVSPIPEDETNAGKVRV</sequence>
<dbReference type="Proteomes" id="UP000018936">
    <property type="component" value="Unassembled WGS sequence"/>
</dbReference>
<dbReference type="AlphaFoldDB" id="V8N1U9"/>
<protein>
    <submittedName>
        <fullName evidence="2">Transcription initiation factor TFIID subunit 3</fullName>
    </submittedName>
</protein>
<keyword evidence="2" id="KW-0648">Protein biosynthesis</keyword>
<accession>V8N1U9</accession>
<dbReference type="EMBL" id="AZIM01038594">
    <property type="protein sequence ID" value="ETE56145.1"/>
    <property type="molecule type" value="Genomic_DNA"/>
</dbReference>
<feature type="region of interest" description="Disordered" evidence="1">
    <location>
        <begin position="148"/>
        <end position="175"/>
    </location>
</feature>
<keyword evidence="3" id="KW-1185">Reference proteome</keyword>
<feature type="non-terminal residue" evidence="2">
    <location>
        <position position="1"/>
    </location>
</feature>
<dbReference type="GO" id="GO:0003743">
    <property type="term" value="F:translation initiation factor activity"/>
    <property type="evidence" value="ECO:0007669"/>
    <property type="project" value="UniProtKB-KW"/>
</dbReference>
<gene>
    <name evidence="2" type="primary">Taf3</name>
    <name evidence="2" type="ORF">L345_18145</name>
</gene>
<keyword evidence="2" id="KW-0396">Initiation factor</keyword>
<evidence type="ECO:0000256" key="1">
    <source>
        <dbReference type="SAM" id="MobiDB-lite"/>
    </source>
</evidence>
<name>V8N1U9_OPHHA</name>
<proteinExistence type="predicted"/>
<organism evidence="2 3">
    <name type="scientific">Ophiophagus hannah</name>
    <name type="common">King cobra</name>
    <name type="synonym">Naja hannah</name>
    <dbReference type="NCBI Taxonomy" id="8665"/>
    <lineage>
        <taxon>Eukaryota</taxon>
        <taxon>Metazoa</taxon>
        <taxon>Chordata</taxon>
        <taxon>Craniata</taxon>
        <taxon>Vertebrata</taxon>
        <taxon>Euteleostomi</taxon>
        <taxon>Lepidosauria</taxon>
        <taxon>Squamata</taxon>
        <taxon>Bifurcata</taxon>
        <taxon>Unidentata</taxon>
        <taxon>Episquamata</taxon>
        <taxon>Toxicofera</taxon>
        <taxon>Serpentes</taxon>
        <taxon>Colubroidea</taxon>
        <taxon>Elapidae</taxon>
        <taxon>Elapinae</taxon>
        <taxon>Ophiophagus</taxon>
    </lineage>
</organism>
<reference evidence="2 3" key="1">
    <citation type="journal article" date="2013" name="Proc. Natl. Acad. Sci. U.S.A.">
        <title>The king cobra genome reveals dynamic gene evolution and adaptation in the snake venom system.</title>
        <authorList>
            <person name="Vonk F.J."/>
            <person name="Casewell N.R."/>
            <person name="Henkel C.V."/>
            <person name="Heimberg A.M."/>
            <person name="Jansen H.J."/>
            <person name="McCleary R.J."/>
            <person name="Kerkkamp H.M."/>
            <person name="Vos R.A."/>
            <person name="Guerreiro I."/>
            <person name="Calvete J.J."/>
            <person name="Wuster W."/>
            <person name="Woods A.E."/>
            <person name="Logan J.M."/>
            <person name="Harrison R.A."/>
            <person name="Castoe T.A."/>
            <person name="de Koning A.P."/>
            <person name="Pollock D.D."/>
            <person name="Yandell M."/>
            <person name="Calderon D."/>
            <person name="Renjifo C."/>
            <person name="Currier R.B."/>
            <person name="Salgado D."/>
            <person name="Pla D."/>
            <person name="Sanz L."/>
            <person name="Hyder A.S."/>
            <person name="Ribeiro J.M."/>
            <person name="Arntzen J.W."/>
            <person name="van den Thillart G.E."/>
            <person name="Boetzer M."/>
            <person name="Pirovano W."/>
            <person name="Dirks R.P."/>
            <person name="Spaink H.P."/>
            <person name="Duboule D."/>
            <person name="McGlinn E."/>
            <person name="Kini R.M."/>
            <person name="Richardson M.K."/>
        </authorList>
    </citation>
    <scope>NUCLEOTIDE SEQUENCE</scope>
    <source>
        <tissue evidence="2">Blood</tissue>
    </source>
</reference>
<comment type="caution">
    <text evidence="2">The sequence shown here is derived from an EMBL/GenBank/DDBJ whole genome shotgun (WGS) entry which is preliminary data.</text>
</comment>
<feature type="region of interest" description="Disordered" evidence="1">
    <location>
        <begin position="1"/>
        <end position="50"/>
    </location>
</feature>
<feature type="compositionally biased region" description="Basic and acidic residues" evidence="1">
    <location>
        <begin position="22"/>
        <end position="42"/>
    </location>
</feature>
<evidence type="ECO:0000313" key="3">
    <source>
        <dbReference type="Proteomes" id="UP000018936"/>
    </source>
</evidence>
<feature type="compositionally biased region" description="Basic residues" evidence="1">
    <location>
        <begin position="1"/>
        <end position="21"/>
    </location>
</feature>